<feature type="compositionally biased region" description="Basic and acidic residues" evidence="1">
    <location>
        <begin position="178"/>
        <end position="233"/>
    </location>
</feature>
<feature type="compositionally biased region" description="Basic and acidic residues" evidence="1">
    <location>
        <begin position="327"/>
        <end position="338"/>
    </location>
</feature>
<feature type="region of interest" description="Disordered" evidence="1">
    <location>
        <begin position="30"/>
        <end position="366"/>
    </location>
</feature>
<reference evidence="2" key="1">
    <citation type="submission" date="2023-07" db="EMBL/GenBank/DDBJ databases">
        <title>draft genome sequence of fig (Ficus carica).</title>
        <authorList>
            <person name="Takahashi T."/>
            <person name="Nishimura K."/>
        </authorList>
    </citation>
    <scope>NUCLEOTIDE SEQUENCE</scope>
</reference>
<proteinExistence type="predicted"/>
<sequence>MPKASSSRRRRHKRPRRCVIPFQEIDVHCRDQPTNSLEKDVNVAAPPLFPLTPRKGEEDDHQDMDAQAENRSRGLQSFYSPEKDIIAAPWTTRRRDGDSDESNDEQARKEEDVEAEGCRILSFNLMRREGDSDEIDGIERTEEDVEADKRRGLWSVEEVLGRVENNDWSPPHSPESTRQTDTEDSKSRDSPIYKYNYQDDHSIDNDRRHGDDKYTEKSYGKEEHREIDNRDNKLEEEDADKKRRYRKKMRRDKRKVEEQNKYNERQCDEPKTYTSDSGLLKANERHSRLQSSNSMEIDIVTSPSPTSGRDDDSDEVDGRRGSQPIEEQDRAENEEPRRVRLKSIIVVPEQDQSQPALSPEPKREKL</sequence>
<comment type="caution">
    <text evidence="2">The sequence shown here is derived from an EMBL/GenBank/DDBJ whole genome shotgun (WGS) entry which is preliminary data.</text>
</comment>
<keyword evidence="3" id="KW-1185">Reference proteome</keyword>
<evidence type="ECO:0000313" key="3">
    <source>
        <dbReference type="Proteomes" id="UP001187192"/>
    </source>
</evidence>
<dbReference type="EMBL" id="BTGU01000003">
    <property type="protein sequence ID" value="GMN31562.1"/>
    <property type="molecule type" value="Genomic_DNA"/>
</dbReference>
<evidence type="ECO:0000256" key="1">
    <source>
        <dbReference type="SAM" id="MobiDB-lite"/>
    </source>
</evidence>
<gene>
    <name evidence="2" type="ORF">TIFTF001_003311</name>
</gene>
<dbReference type="Proteomes" id="UP001187192">
    <property type="component" value="Unassembled WGS sequence"/>
</dbReference>
<feature type="compositionally biased region" description="Basic residues" evidence="1">
    <location>
        <begin position="242"/>
        <end position="253"/>
    </location>
</feature>
<protein>
    <submittedName>
        <fullName evidence="2">Uncharacterized protein</fullName>
    </submittedName>
</protein>
<dbReference type="AlphaFoldDB" id="A0AA87ZCQ4"/>
<feature type="compositionally biased region" description="Basic and acidic residues" evidence="1">
    <location>
        <begin position="30"/>
        <end position="41"/>
    </location>
</feature>
<feature type="compositionally biased region" description="Basic and acidic residues" evidence="1">
    <location>
        <begin position="254"/>
        <end position="271"/>
    </location>
</feature>
<name>A0AA87ZCQ4_FICCA</name>
<feature type="compositionally biased region" description="Acidic residues" evidence="1">
    <location>
        <begin position="131"/>
        <end position="146"/>
    </location>
</feature>
<evidence type="ECO:0000313" key="2">
    <source>
        <dbReference type="EMBL" id="GMN31562.1"/>
    </source>
</evidence>
<accession>A0AA87ZCQ4</accession>
<organism evidence="2 3">
    <name type="scientific">Ficus carica</name>
    <name type="common">Common fig</name>
    <dbReference type="NCBI Taxonomy" id="3494"/>
    <lineage>
        <taxon>Eukaryota</taxon>
        <taxon>Viridiplantae</taxon>
        <taxon>Streptophyta</taxon>
        <taxon>Embryophyta</taxon>
        <taxon>Tracheophyta</taxon>
        <taxon>Spermatophyta</taxon>
        <taxon>Magnoliopsida</taxon>
        <taxon>eudicotyledons</taxon>
        <taxon>Gunneridae</taxon>
        <taxon>Pentapetalae</taxon>
        <taxon>rosids</taxon>
        <taxon>fabids</taxon>
        <taxon>Rosales</taxon>
        <taxon>Moraceae</taxon>
        <taxon>Ficeae</taxon>
        <taxon>Ficus</taxon>
    </lineage>
</organism>
<feature type="compositionally biased region" description="Polar residues" evidence="1">
    <location>
        <begin position="289"/>
        <end position="307"/>
    </location>
</feature>